<comment type="caution">
    <text evidence="11">The sequence shown here is derived from an EMBL/GenBank/DDBJ whole genome shotgun (WGS) entry which is preliminary data.</text>
</comment>
<comment type="subcellular location">
    <subcellularLocation>
        <location evidence="1">Cell membrane</location>
        <topology evidence="1">Multi-pass membrane protein</topology>
    </subcellularLocation>
</comment>
<dbReference type="Proteomes" id="UP000580830">
    <property type="component" value="Unassembled WGS sequence"/>
</dbReference>
<evidence type="ECO:0000256" key="2">
    <source>
        <dbReference type="ARBA" id="ARBA00022448"/>
    </source>
</evidence>
<evidence type="ECO:0000256" key="3">
    <source>
        <dbReference type="ARBA" id="ARBA00022475"/>
    </source>
</evidence>
<keyword evidence="5 10" id="KW-0812">Transmembrane</keyword>
<name>A0A832QY49_9RHOB</name>
<dbReference type="GO" id="GO:0015190">
    <property type="term" value="F:L-leucine transmembrane transporter activity"/>
    <property type="evidence" value="ECO:0007669"/>
    <property type="project" value="TreeGrafter"/>
</dbReference>
<dbReference type="GO" id="GO:0042941">
    <property type="term" value="P:D-alanine transmembrane transport"/>
    <property type="evidence" value="ECO:0007669"/>
    <property type="project" value="TreeGrafter"/>
</dbReference>
<evidence type="ECO:0000256" key="8">
    <source>
        <dbReference type="ARBA" id="ARBA00023136"/>
    </source>
</evidence>
<protein>
    <submittedName>
        <fullName evidence="11">Branched-chain amino acid ABC transporter permease LivH</fullName>
    </submittedName>
</protein>
<feature type="transmembrane region" description="Helical" evidence="10">
    <location>
        <begin position="42"/>
        <end position="62"/>
    </location>
</feature>
<comment type="similarity">
    <text evidence="9">Belongs to the binding-protein-dependent transport system permease family. LivHM subfamily.</text>
</comment>
<dbReference type="RefSeq" id="WP_303730056.1">
    <property type="nucleotide sequence ID" value="NZ_DULP01000109.1"/>
</dbReference>
<keyword evidence="7 10" id="KW-1133">Transmembrane helix</keyword>
<dbReference type="AlphaFoldDB" id="A0A832QY49"/>
<evidence type="ECO:0000313" key="11">
    <source>
        <dbReference type="EMBL" id="HHW33993.1"/>
    </source>
</evidence>
<keyword evidence="8 10" id="KW-0472">Membrane</keyword>
<accession>A0A832QY49</accession>
<evidence type="ECO:0000256" key="1">
    <source>
        <dbReference type="ARBA" id="ARBA00004651"/>
    </source>
</evidence>
<dbReference type="GO" id="GO:0015192">
    <property type="term" value="F:L-phenylalanine transmembrane transporter activity"/>
    <property type="evidence" value="ECO:0007669"/>
    <property type="project" value="TreeGrafter"/>
</dbReference>
<evidence type="ECO:0000256" key="7">
    <source>
        <dbReference type="ARBA" id="ARBA00022989"/>
    </source>
</evidence>
<evidence type="ECO:0000256" key="9">
    <source>
        <dbReference type="ARBA" id="ARBA00037998"/>
    </source>
</evidence>
<dbReference type="PANTHER" id="PTHR11795:SF371">
    <property type="entry name" value="HIGH-AFFINITY BRANCHED-CHAIN AMINO ACID TRANSPORT SYSTEM PERMEASE PROTEIN LIVH"/>
    <property type="match status" value="1"/>
</dbReference>
<sequence>MEYFLQQTVNGLTLGSIYGLIALGYTMVYGIVGMINFAHGEIYMIGAFISLVAFAALGFLGITWLPAAFVLVLLIAVAFTCAYGWTLERLAYRPLRNSYRLAPLISAIGASIFLQSYVQILQGARTRSLPSLLEGGFTPLHGLGLDVTVSKMQLLIICMTMLLMAGVFMLVNRTRFGRAQRAVQQDKMMASRLGIRVDHVISMTFVLGAALAAAAGLLVTMYYGSVDFFIGFLAGLKAFTAAVLGGIGSVPGAILGGMLIGLIEVYWGGYVSGTYKDVSVFMALILVLLFLPTGLLGRPDSEKV</sequence>
<dbReference type="GO" id="GO:0015808">
    <property type="term" value="P:L-alanine transport"/>
    <property type="evidence" value="ECO:0007669"/>
    <property type="project" value="TreeGrafter"/>
</dbReference>
<reference evidence="11 12" key="1">
    <citation type="journal article" date="2020" name="Biotechnol. Biofuels">
        <title>New insights from the biogas microbiome by comprehensive genome-resolved metagenomics of nearly 1600 species originating from multiple anaerobic digesters.</title>
        <authorList>
            <person name="Campanaro S."/>
            <person name="Treu L."/>
            <person name="Rodriguez-R L.M."/>
            <person name="Kovalovszki A."/>
            <person name="Ziels R.M."/>
            <person name="Maus I."/>
            <person name="Zhu X."/>
            <person name="Kougias P.G."/>
            <person name="Basile A."/>
            <person name="Luo G."/>
            <person name="Schluter A."/>
            <person name="Konstantinidis K.T."/>
            <person name="Angelidaki I."/>
        </authorList>
    </citation>
    <scope>NUCLEOTIDE SEQUENCE [LARGE SCALE GENOMIC DNA]</scope>
    <source>
        <strain evidence="11">AS04akNAM_125</strain>
    </source>
</reference>
<evidence type="ECO:0000256" key="5">
    <source>
        <dbReference type="ARBA" id="ARBA00022692"/>
    </source>
</evidence>
<keyword evidence="3" id="KW-1003">Cell membrane</keyword>
<organism evidence="11 12">
    <name type="scientific">Paracoccus solventivorans</name>
    <dbReference type="NCBI Taxonomy" id="53463"/>
    <lineage>
        <taxon>Bacteria</taxon>
        <taxon>Pseudomonadati</taxon>
        <taxon>Pseudomonadota</taxon>
        <taxon>Alphaproteobacteria</taxon>
        <taxon>Rhodobacterales</taxon>
        <taxon>Paracoccaceae</taxon>
        <taxon>Paracoccus</taxon>
    </lineage>
</organism>
<dbReference type="InterPro" id="IPR052157">
    <property type="entry name" value="BCAA_transport_permease"/>
</dbReference>
<evidence type="ECO:0000313" key="12">
    <source>
        <dbReference type="Proteomes" id="UP000580830"/>
    </source>
</evidence>
<evidence type="ECO:0000256" key="6">
    <source>
        <dbReference type="ARBA" id="ARBA00022970"/>
    </source>
</evidence>
<evidence type="ECO:0000256" key="10">
    <source>
        <dbReference type="SAM" id="Phobius"/>
    </source>
</evidence>
<feature type="transmembrane region" description="Helical" evidence="10">
    <location>
        <begin position="68"/>
        <end position="87"/>
    </location>
</feature>
<feature type="transmembrane region" description="Helical" evidence="10">
    <location>
        <begin position="152"/>
        <end position="171"/>
    </location>
</feature>
<keyword evidence="6" id="KW-0029">Amino-acid transport</keyword>
<dbReference type="GO" id="GO:1903806">
    <property type="term" value="P:L-isoleucine import across plasma membrane"/>
    <property type="evidence" value="ECO:0007669"/>
    <property type="project" value="TreeGrafter"/>
</dbReference>
<feature type="transmembrane region" description="Helical" evidence="10">
    <location>
        <begin position="12"/>
        <end position="35"/>
    </location>
</feature>
<dbReference type="GO" id="GO:0015188">
    <property type="term" value="F:L-isoleucine transmembrane transporter activity"/>
    <property type="evidence" value="ECO:0007669"/>
    <property type="project" value="TreeGrafter"/>
</dbReference>
<dbReference type="GO" id="GO:0005304">
    <property type="term" value="F:L-valine transmembrane transporter activity"/>
    <property type="evidence" value="ECO:0007669"/>
    <property type="project" value="TreeGrafter"/>
</dbReference>
<dbReference type="GO" id="GO:0005886">
    <property type="term" value="C:plasma membrane"/>
    <property type="evidence" value="ECO:0007669"/>
    <property type="project" value="UniProtKB-SubCell"/>
</dbReference>
<dbReference type="PANTHER" id="PTHR11795">
    <property type="entry name" value="BRANCHED-CHAIN AMINO ACID TRANSPORT SYSTEM PERMEASE PROTEIN LIVH"/>
    <property type="match status" value="1"/>
</dbReference>
<keyword evidence="2" id="KW-0813">Transport</keyword>
<proteinExistence type="inferred from homology"/>
<feature type="transmembrane region" description="Helical" evidence="10">
    <location>
        <begin position="278"/>
        <end position="297"/>
    </location>
</feature>
<dbReference type="EMBL" id="DULP01000109">
    <property type="protein sequence ID" value="HHW33993.1"/>
    <property type="molecule type" value="Genomic_DNA"/>
</dbReference>
<dbReference type="InterPro" id="IPR001851">
    <property type="entry name" value="ABC_transp_permease"/>
</dbReference>
<keyword evidence="4" id="KW-0997">Cell inner membrane</keyword>
<evidence type="ECO:0000256" key="4">
    <source>
        <dbReference type="ARBA" id="ARBA00022519"/>
    </source>
</evidence>
<feature type="transmembrane region" description="Helical" evidence="10">
    <location>
        <begin position="99"/>
        <end position="118"/>
    </location>
</feature>
<dbReference type="Pfam" id="PF02653">
    <property type="entry name" value="BPD_transp_2"/>
    <property type="match status" value="1"/>
</dbReference>
<feature type="transmembrane region" description="Helical" evidence="10">
    <location>
        <begin position="197"/>
        <end position="222"/>
    </location>
</feature>
<dbReference type="CDD" id="cd06582">
    <property type="entry name" value="TM_PBP1_LivH_like"/>
    <property type="match status" value="1"/>
</dbReference>
<gene>
    <name evidence="11" type="ORF">GXX24_07620</name>
</gene>